<sequence length="81" mass="9252">MAIDDFGTGAANISKVCNVNPHYIKLDKSYSRNLYTSKEKQRVISMITKFKDRKFSIVLEGIENYQDLKLAKQLGVDYCQG</sequence>
<feature type="domain" description="EAL" evidence="1">
    <location>
        <begin position="1"/>
        <end position="81"/>
    </location>
</feature>
<dbReference type="InterPro" id="IPR001633">
    <property type="entry name" value="EAL_dom"/>
</dbReference>
<dbReference type="GO" id="GO:0071111">
    <property type="term" value="F:cyclic-guanylate-specific phosphodiesterase activity"/>
    <property type="evidence" value="ECO:0007669"/>
    <property type="project" value="InterPro"/>
</dbReference>
<dbReference type="Pfam" id="PF00563">
    <property type="entry name" value="EAL"/>
    <property type="match status" value="1"/>
</dbReference>
<accession>A0A553SU78</accession>
<evidence type="ECO:0000313" key="2">
    <source>
        <dbReference type="EMBL" id="TRZ40545.1"/>
    </source>
</evidence>
<dbReference type="PANTHER" id="PTHR33121:SF70">
    <property type="entry name" value="SIGNALING PROTEIN YKOW"/>
    <property type="match status" value="1"/>
</dbReference>
<evidence type="ECO:0000259" key="1">
    <source>
        <dbReference type="PROSITE" id="PS50883"/>
    </source>
</evidence>
<dbReference type="PANTHER" id="PTHR33121">
    <property type="entry name" value="CYCLIC DI-GMP PHOSPHODIESTERASE PDEF"/>
    <property type="match status" value="1"/>
</dbReference>
<dbReference type="PROSITE" id="PS50883">
    <property type="entry name" value="EAL"/>
    <property type="match status" value="1"/>
</dbReference>
<dbReference type="RefSeq" id="WP_185764139.1">
    <property type="nucleotide sequence ID" value="NZ_RIBP01000001.1"/>
</dbReference>
<dbReference type="SUPFAM" id="SSF141868">
    <property type="entry name" value="EAL domain-like"/>
    <property type="match status" value="1"/>
</dbReference>
<dbReference type="AlphaFoldDB" id="A0A553SU78"/>
<dbReference type="InterPro" id="IPR035919">
    <property type="entry name" value="EAL_sf"/>
</dbReference>
<proteinExistence type="predicted"/>
<name>A0A553SU78_NIACI</name>
<comment type="caution">
    <text evidence="2">The sequence shown here is derived from an EMBL/GenBank/DDBJ whole genome shotgun (WGS) entry which is preliminary data.</text>
</comment>
<gene>
    <name evidence="2" type="ORF">CEQ21_06485</name>
</gene>
<organism evidence="2 3">
    <name type="scientific">Niallia circulans</name>
    <name type="common">Bacillus circulans</name>
    <dbReference type="NCBI Taxonomy" id="1397"/>
    <lineage>
        <taxon>Bacteria</taxon>
        <taxon>Bacillati</taxon>
        <taxon>Bacillota</taxon>
        <taxon>Bacilli</taxon>
        <taxon>Bacillales</taxon>
        <taxon>Bacillaceae</taxon>
        <taxon>Niallia</taxon>
    </lineage>
</organism>
<reference evidence="3" key="1">
    <citation type="submission" date="2018-10" db="EMBL/GenBank/DDBJ databases">
        <title>FDA dAtabase for Regulatory Grade micrObial Sequences (FDA-ARGOS): Supporting development and validation of Infectious Disease Dx tests.</title>
        <authorList>
            <person name="Minogue T."/>
            <person name="Wolcott M."/>
            <person name="Wasieloski L."/>
            <person name="Aguilar W."/>
            <person name="Moore D."/>
            <person name="Tallon L."/>
            <person name="Sadzewicz L."/>
            <person name="Sengamalay N."/>
            <person name="Ott S."/>
            <person name="Godinez A."/>
            <person name="Nagaraj S."/>
            <person name="Vavikolanu K."/>
            <person name="Vyas G."/>
            <person name="Nadendla S."/>
            <person name="George J."/>
            <person name="Sichtig H."/>
        </authorList>
    </citation>
    <scope>NUCLEOTIDE SEQUENCE [LARGE SCALE GENOMIC DNA]</scope>
    <source>
        <strain evidence="3">FDAARGOS_343</strain>
    </source>
</reference>
<dbReference type="Gene3D" id="3.20.20.450">
    <property type="entry name" value="EAL domain"/>
    <property type="match status" value="1"/>
</dbReference>
<dbReference type="Proteomes" id="UP000319837">
    <property type="component" value="Unassembled WGS sequence"/>
</dbReference>
<protein>
    <submittedName>
        <fullName evidence="2">EAL domain-containing protein</fullName>
    </submittedName>
</protein>
<dbReference type="EMBL" id="RIBP01000001">
    <property type="protein sequence ID" value="TRZ40545.1"/>
    <property type="molecule type" value="Genomic_DNA"/>
</dbReference>
<dbReference type="InterPro" id="IPR050706">
    <property type="entry name" value="Cyclic-di-GMP_PDE-like"/>
</dbReference>
<evidence type="ECO:0000313" key="3">
    <source>
        <dbReference type="Proteomes" id="UP000319837"/>
    </source>
</evidence>